<protein>
    <submittedName>
        <fullName evidence="3">Family of serine hydrolases 1</fullName>
    </submittedName>
</protein>
<dbReference type="EMBL" id="MU855476">
    <property type="protein sequence ID" value="KAK3902977.1"/>
    <property type="molecule type" value="Genomic_DNA"/>
</dbReference>
<reference evidence="3" key="1">
    <citation type="journal article" date="2023" name="Mol. Phylogenet. Evol.">
        <title>Genome-scale phylogeny and comparative genomics of the fungal order Sordariales.</title>
        <authorList>
            <person name="Hensen N."/>
            <person name="Bonometti L."/>
            <person name="Westerberg I."/>
            <person name="Brannstrom I.O."/>
            <person name="Guillou S."/>
            <person name="Cros-Aarteil S."/>
            <person name="Calhoun S."/>
            <person name="Haridas S."/>
            <person name="Kuo A."/>
            <person name="Mondo S."/>
            <person name="Pangilinan J."/>
            <person name="Riley R."/>
            <person name="LaButti K."/>
            <person name="Andreopoulos B."/>
            <person name="Lipzen A."/>
            <person name="Chen C."/>
            <person name="Yan M."/>
            <person name="Daum C."/>
            <person name="Ng V."/>
            <person name="Clum A."/>
            <person name="Steindorff A."/>
            <person name="Ohm R.A."/>
            <person name="Martin F."/>
            <person name="Silar P."/>
            <person name="Natvig D.O."/>
            <person name="Lalanne C."/>
            <person name="Gautier V."/>
            <person name="Ament-Velasquez S.L."/>
            <person name="Kruys A."/>
            <person name="Hutchinson M.I."/>
            <person name="Powell A.J."/>
            <person name="Barry K."/>
            <person name="Miller A.N."/>
            <person name="Grigoriev I.V."/>
            <person name="Debuchy R."/>
            <person name="Gladieux P."/>
            <person name="Hiltunen Thoren M."/>
            <person name="Johannesson H."/>
        </authorList>
    </citation>
    <scope>NUCLEOTIDE SEQUENCE</scope>
    <source>
        <strain evidence="3">CBS 103.79</strain>
    </source>
</reference>
<comment type="caution">
    <text evidence="3">The sequence shown here is derived from an EMBL/GenBank/DDBJ whole genome shotgun (WGS) entry which is preliminary data.</text>
</comment>
<dbReference type="GO" id="GO:0005737">
    <property type="term" value="C:cytoplasm"/>
    <property type="evidence" value="ECO:0007669"/>
    <property type="project" value="TreeGrafter"/>
</dbReference>
<name>A0AAN6ML90_9PEZI</name>
<dbReference type="AlphaFoldDB" id="A0AAN6ML90"/>
<dbReference type="GO" id="GO:0005634">
    <property type="term" value="C:nucleus"/>
    <property type="evidence" value="ECO:0007669"/>
    <property type="project" value="TreeGrafter"/>
</dbReference>
<evidence type="ECO:0000313" key="4">
    <source>
        <dbReference type="Proteomes" id="UP001303889"/>
    </source>
</evidence>
<dbReference type="InterPro" id="IPR005645">
    <property type="entry name" value="FSH-like_dom"/>
</dbReference>
<sequence>MAGNPKPIRILCLHGMGTSARIFKSQTAALRSKLPPHITFDFLDGPFPVAPAPGTDIMFGCQGYYAWWTLPATPEGIRGAHRLLDDQLAARGPYDVLMGFSQGCAVIGSYLLYRAREAAPAVPPLPFAAAVFVCGGMPLDALADLGAEVSERARAVDALTGRLMRERAGKLVGHVERRRLDRVRPGVGLWDDAEGLVHDPARMPEMGDVFGLDFTAMPRDLRITIPTVHVYGGKDPRWPASLQLAYFCDDRRLYDHGGGHDIPRTTVVSVRIAELLLELEREIQGR</sequence>
<dbReference type="PANTHER" id="PTHR48070:SF7">
    <property type="entry name" value="SERINE HYDROLASE FSH DOMAIN-CONTAINING PROTEIN-RELATED"/>
    <property type="match status" value="1"/>
</dbReference>
<dbReference type="Pfam" id="PF03959">
    <property type="entry name" value="FSH1"/>
    <property type="match status" value="1"/>
</dbReference>
<dbReference type="Proteomes" id="UP001303889">
    <property type="component" value="Unassembled WGS sequence"/>
</dbReference>
<proteinExistence type="predicted"/>
<reference evidence="3" key="2">
    <citation type="submission" date="2023-05" db="EMBL/GenBank/DDBJ databases">
        <authorList>
            <consortium name="Lawrence Berkeley National Laboratory"/>
            <person name="Steindorff A."/>
            <person name="Hensen N."/>
            <person name="Bonometti L."/>
            <person name="Westerberg I."/>
            <person name="Brannstrom I.O."/>
            <person name="Guillou S."/>
            <person name="Cros-Aarteil S."/>
            <person name="Calhoun S."/>
            <person name="Haridas S."/>
            <person name="Kuo A."/>
            <person name="Mondo S."/>
            <person name="Pangilinan J."/>
            <person name="Riley R."/>
            <person name="Labutti K."/>
            <person name="Andreopoulos B."/>
            <person name="Lipzen A."/>
            <person name="Chen C."/>
            <person name="Yanf M."/>
            <person name="Daum C."/>
            <person name="Ng V."/>
            <person name="Clum A."/>
            <person name="Ohm R."/>
            <person name="Martin F."/>
            <person name="Silar P."/>
            <person name="Natvig D."/>
            <person name="Lalanne C."/>
            <person name="Gautier V."/>
            <person name="Ament-Velasquez S.L."/>
            <person name="Kruys A."/>
            <person name="Hutchinson M.I."/>
            <person name="Powell A.J."/>
            <person name="Barry K."/>
            <person name="Miller A.N."/>
            <person name="Grigoriev I.V."/>
            <person name="Debuchy R."/>
            <person name="Gladieux P."/>
            <person name="Thoren M.H."/>
            <person name="Johannesson H."/>
        </authorList>
    </citation>
    <scope>NUCLEOTIDE SEQUENCE</scope>
    <source>
        <strain evidence="3">CBS 103.79</strain>
    </source>
</reference>
<dbReference type="PANTHER" id="PTHR48070">
    <property type="entry name" value="ESTERASE OVCA2"/>
    <property type="match status" value="1"/>
</dbReference>
<dbReference type="Gene3D" id="3.40.50.1820">
    <property type="entry name" value="alpha/beta hydrolase"/>
    <property type="match status" value="1"/>
</dbReference>
<evidence type="ECO:0000259" key="2">
    <source>
        <dbReference type="Pfam" id="PF03959"/>
    </source>
</evidence>
<accession>A0AAN6ML90</accession>
<dbReference type="InterPro" id="IPR029058">
    <property type="entry name" value="AB_hydrolase_fold"/>
</dbReference>
<evidence type="ECO:0000256" key="1">
    <source>
        <dbReference type="ARBA" id="ARBA00022801"/>
    </source>
</evidence>
<organism evidence="3 4">
    <name type="scientific">Staphylotrichum tortipilum</name>
    <dbReference type="NCBI Taxonomy" id="2831512"/>
    <lineage>
        <taxon>Eukaryota</taxon>
        <taxon>Fungi</taxon>
        <taxon>Dikarya</taxon>
        <taxon>Ascomycota</taxon>
        <taxon>Pezizomycotina</taxon>
        <taxon>Sordariomycetes</taxon>
        <taxon>Sordariomycetidae</taxon>
        <taxon>Sordariales</taxon>
        <taxon>Chaetomiaceae</taxon>
        <taxon>Staphylotrichum</taxon>
    </lineage>
</organism>
<keyword evidence="4" id="KW-1185">Reference proteome</keyword>
<gene>
    <name evidence="3" type="ORF">C8A05DRAFT_15036</name>
</gene>
<dbReference type="SUPFAM" id="SSF53474">
    <property type="entry name" value="alpha/beta-Hydrolases"/>
    <property type="match status" value="1"/>
</dbReference>
<dbReference type="GO" id="GO:0019748">
    <property type="term" value="P:secondary metabolic process"/>
    <property type="evidence" value="ECO:0007669"/>
    <property type="project" value="TreeGrafter"/>
</dbReference>
<dbReference type="InterPro" id="IPR050593">
    <property type="entry name" value="LovG"/>
</dbReference>
<keyword evidence="1 3" id="KW-0378">Hydrolase</keyword>
<feature type="domain" description="Serine hydrolase" evidence="2">
    <location>
        <begin position="6"/>
        <end position="266"/>
    </location>
</feature>
<dbReference type="GO" id="GO:0016787">
    <property type="term" value="F:hydrolase activity"/>
    <property type="evidence" value="ECO:0007669"/>
    <property type="project" value="UniProtKB-KW"/>
</dbReference>
<evidence type="ECO:0000313" key="3">
    <source>
        <dbReference type="EMBL" id="KAK3902977.1"/>
    </source>
</evidence>